<evidence type="ECO:0000256" key="1">
    <source>
        <dbReference type="SAM" id="MobiDB-lite"/>
    </source>
</evidence>
<dbReference type="EMBL" id="JACHIT010000002">
    <property type="protein sequence ID" value="MBB5918931.1"/>
    <property type="molecule type" value="Genomic_DNA"/>
</dbReference>
<dbReference type="AlphaFoldDB" id="A0A7W9PMK6"/>
<evidence type="ECO:0000313" key="8">
    <source>
        <dbReference type="Proteomes" id="UP000540412"/>
    </source>
</evidence>
<dbReference type="Gene3D" id="3.30.420.10">
    <property type="entry name" value="Ribonuclease H-like superfamily/Ribonuclease H"/>
    <property type="match status" value="1"/>
</dbReference>
<sequence>MTTSPSPAVQAADDNVRDIREVFVDTETTGTHDDARPWEIALIAREHRPGHRTLDYVILLQILDVDLTTADPEALSIGRFHERHIVHGTTPPEHIVLPTTSHIPDWRQFPTGLTVGVEEAFAAVLVTAWTTGAHLIGVNPAFDQRILTGMLARHGITPAWHYHPRCVADRAAGYLAGLIAGRDAALAGHPIPAVTDVRAVLALPPSSRKVTSLAGVDAPPPETRHTAYGDADWGRRVWDHIHQPLTALIAYPARALEGVAVRLAHDFLDTDNPYPADDEGDDPYAIARMPDGTPVRPAVRCRECGGWLVSPDSFGAGVGPTHRHRTRDATGGAGPGALPLFDIPHTT</sequence>
<dbReference type="EMBL" id="JACHIT010000002">
    <property type="protein sequence ID" value="MBB5918941.1"/>
    <property type="molecule type" value="Genomic_DNA"/>
</dbReference>
<protein>
    <recommendedName>
        <fullName evidence="9">Exonuclease domain-containing protein</fullName>
    </recommendedName>
</protein>
<proteinExistence type="predicted"/>
<dbReference type="GO" id="GO:0003676">
    <property type="term" value="F:nucleic acid binding"/>
    <property type="evidence" value="ECO:0007669"/>
    <property type="project" value="InterPro"/>
</dbReference>
<comment type="caution">
    <text evidence="4">The sequence shown here is derived from an EMBL/GenBank/DDBJ whole genome shotgun (WGS) entry which is preliminary data.</text>
</comment>
<evidence type="ECO:0000313" key="6">
    <source>
        <dbReference type="EMBL" id="MBB5918939.1"/>
    </source>
</evidence>
<dbReference type="InterPro" id="IPR012337">
    <property type="entry name" value="RNaseH-like_sf"/>
</dbReference>
<evidence type="ECO:0008006" key="9">
    <source>
        <dbReference type="Google" id="ProtNLM"/>
    </source>
</evidence>
<evidence type="ECO:0000313" key="3">
    <source>
        <dbReference type="EMBL" id="MBB5918933.1"/>
    </source>
</evidence>
<keyword evidence="8" id="KW-1185">Reference proteome</keyword>
<name>A0A7W9PMK6_9NOCA</name>
<dbReference type="RefSeq" id="WP_184782361.1">
    <property type="nucleotide sequence ID" value="NZ_JACHIT010000002.1"/>
</dbReference>
<reference evidence="4 8" key="1">
    <citation type="submission" date="2020-08" db="EMBL/GenBank/DDBJ databases">
        <title>Sequencing the genomes of 1000 actinobacteria strains.</title>
        <authorList>
            <person name="Klenk H.-P."/>
        </authorList>
    </citation>
    <scope>NUCLEOTIDE SEQUENCE [LARGE SCALE GENOMIC DNA]</scope>
    <source>
        <strain evidence="4 8">DSM 43582</strain>
    </source>
</reference>
<gene>
    <name evidence="2" type="ORF">BJY24_007843</name>
    <name evidence="3" type="ORF">BJY24_007845</name>
    <name evidence="4" type="ORF">BJY24_007847</name>
    <name evidence="5" type="ORF">BJY24_007849</name>
    <name evidence="6" type="ORF">BJY24_007851</name>
    <name evidence="7" type="ORF">BJY24_007853</name>
</gene>
<evidence type="ECO:0000313" key="5">
    <source>
        <dbReference type="EMBL" id="MBB5918937.1"/>
    </source>
</evidence>
<organism evidence="4 8">
    <name type="scientific">Nocardia transvalensis</name>
    <dbReference type="NCBI Taxonomy" id="37333"/>
    <lineage>
        <taxon>Bacteria</taxon>
        <taxon>Bacillati</taxon>
        <taxon>Actinomycetota</taxon>
        <taxon>Actinomycetes</taxon>
        <taxon>Mycobacteriales</taxon>
        <taxon>Nocardiaceae</taxon>
        <taxon>Nocardia</taxon>
    </lineage>
</organism>
<evidence type="ECO:0000313" key="2">
    <source>
        <dbReference type="EMBL" id="MBB5918931.1"/>
    </source>
</evidence>
<feature type="region of interest" description="Disordered" evidence="1">
    <location>
        <begin position="317"/>
        <end position="347"/>
    </location>
</feature>
<evidence type="ECO:0000313" key="7">
    <source>
        <dbReference type="EMBL" id="MBB5918941.1"/>
    </source>
</evidence>
<accession>A0A7W9PMK6</accession>
<dbReference type="EMBL" id="JACHIT010000002">
    <property type="protein sequence ID" value="MBB5918935.1"/>
    <property type="molecule type" value="Genomic_DNA"/>
</dbReference>
<dbReference type="Proteomes" id="UP000540412">
    <property type="component" value="Unassembled WGS sequence"/>
</dbReference>
<dbReference type="EMBL" id="JACHIT010000002">
    <property type="protein sequence ID" value="MBB5918937.1"/>
    <property type="molecule type" value="Genomic_DNA"/>
</dbReference>
<dbReference type="SUPFAM" id="SSF53098">
    <property type="entry name" value="Ribonuclease H-like"/>
    <property type="match status" value="1"/>
</dbReference>
<dbReference type="InterPro" id="IPR036397">
    <property type="entry name" value="RNaseH_sf"/>
</dbReference>
<dbReference type="EMBL" id="JACHIT010000002">
    <property type="protein sequence ID" value="MBB5918939.1"/>
    <property type="molecule type" value="Genomic_DNA"/>
</dbReference>
<evidence type="ECO:0000313" key="4">
    <source>
        <dbReference type="EMBL" id="MBB5918935.1"/>
    </source>
</evidence>
<dbReference type="EMBL" id="JACHIT010000002">
    <property type="protein sequence ID" value="MBB5918933.1"/>
    <property type="molecule type" value="Genomic_DNA"/>
</dbReference>